<dbReference type="GO" id="GO:0008641">
    <property type="term" value="F:ubiquitin-like modifier activating enzyme activity"/>
    <property type="evidence" value="ECO:0007669"/>
    <property type="project" value="InterPro"/>
</dbReference>
<accession>A0A517SIC3</accession>
<keyword evidence="3" id="KW-1185">Reference proteome</keyword>
<gene>
    <name evidence="2" type="primary">moeB_2</name>
    <name evidence="2" type="ORF">Pan44_39240</name>
</gene>
<dbReference type="EMBL" id="CP036271">
    <property type="protein sequence ID" value="QDT55876.1"/>
    <property type="molecule type" value="Genomic_DNA"/>
</dbReference>
<dbReference type="GO" id="GO:0004792">
    <property type="term" value="F:thiosulfate-cyanide sulfurtransferase activity"/>
    <property type="evidence" value="ECO:0007669"/>
    <property type="project" value="TreeGrafter"/>
</dbReference>
<dbReference type="CDD" id="cd01483">
    <property type="entry name" value="E1_enzyme_family"/>
    <property type="match status" value="1"/>
</dbReference>
<dbReference type="PANTHER" id="PTHR10953:SF102">
    <property type="entry name" value="ADENYLYLTRANSFERASE AND SULFURTRANSFERASE MOCS3"/>
    <property type="match status" value="1"/>
</dbReference>
<dbReference type="GO" id="GO:0061605">
    <property type="term" value="F:molybdopterin-synthase adenylyltransferase activity"/>
    <property type="evidence" value="ECO:0007669"/>
    <property type="project" value="UniProtKB-EC"/>
</dbReference>
<reference evidence="2 3" key="1">
    <citation type="submission" date="2019-02" db="EMBL/GenBank/DDBJ databases">
        <title>Deep-cultivation of Planctomycetes and their phenomic and genomic characterization uncovers novel biology.</title>
        <authorList>
            <person name="Wiegand S."/>
            <person name="Jogler M."/>
            <person name="Boedeker C."/>
            <person name="Pinto D."/>
            <person name="Vollmers J."/>
            <person name="Rivas-Marin E."/>
            <person name="Kohn T."/>
            <person name="Peeters S.H."/>
            <person name="Heuer A."/>
            <person name="Rast P."/>
            <person name="Oberbeckmann S."/>
            <person name="Bunk B."/>
            <person name="Jeske O."/>
            <person name="Meyerdierks A."/>
            <person name="Storesund J.E."/>
            <person name="Kallscheuer N."/>
            <person name="Luecker S."/>
            <person name="Lage O.M."/>
            <person name="Pohl T."/>
            <person name="Merkel B.J."/>
            <person name="Hornburger P."/>
            <person name="Mueller R.-W."/>
            <person name="Bruemmer F."/>
            <person name="Labrenz M."/>
            <person name="Spormann A.M."/>
            <person name="Op den Camp H."/>
            <person name="Overmann J."/>
            <person name="Amann R."/>
            <person name="Jetten M.S.M."/>
            <person name="Mascher T."/>
            <person name="Medema M.H."/>
            <person name="Devos D.P."/>
            <person name="Kaster A.-K."/>
            <person name="Ovreas L."/>
            <person name="Rohde M."/>
            <person name="Galperin M.Y."/>
            <person name="Jogler C."/>
        </authorList>
    </citation>
    <scope>NUCLEOTIDE SEQUENCE [LARGE SCALE GENOMIC DNA]</scope>
    <source>
        <strain evidence="2 3">Pan44</strain>
    </source>
</reference>
<dbReference type="Pfam" id="PF00899">
    <property type="entry name" value="ThiF"/>
    <property type="match status" value="1"/>
</dbReference>
<dbReference type="GO" id="GO:0005737">
    <property type="term" value="C:cytoplasm"/>
    <property type="evidence" value="ECO:0007669"/>
    <property type="project" value="TreeGrafter"/>
</dbReference>
<keyword evidence="2" id="KW-0808">Transferase</keyword>
<organism evidence="2 3">
    <name type="scientific">Caulifigura coniformis</name>
    <dbReference type="NCBI Taxonomy" id="2527983"/>
    <lineage>
        <taxon>Bacteria</taxon>
        <taxon>Pseudomonadati</taxon>
        <taxon>Planctomycetota</taxon>
        <taxon>Planctomycetia</taxon>
        <taxon>Planctomycetales</taxon>
        <taxon>Planctomycetaceae</taxon>
        <taxon>Caulifigura</taxon>
    </lineage>
</organism>
<feature type="domain" description="THIF-type NAD/FAD binding fold" evidence="1">
    <location>
        <begin position="14"/>
        <end position="199"/>
    </location>
</feature>
<dbReference type="AlphaFoldDB" id="A0A517SIC3"/>
<dbReference type="InterPro" id="IPR000594">
    <property type="entry name" value="ThiF_NAD_FAD-bd"/>
</dbReference>
<proteinExistence type="predicted"/>
<dbReference type="Proteomes" id="UP000315700">
    <property type="component" value="Chromosome"/>
</dbReference>
<dbReference type="InterPro" id="IPR045886">
    <property type="entry name" value="ThiF/MoeB/HesA"/>
</dbReference>
<dbReference type="InterPro" id="IPR035985">
    <property type="entry name" value="Ubiquitin-activating_enz"/>
</dbReference>
<dbReference type="Gene3D" id="3.40.50.720">
    <property type="entry name" value="NAD(P)-binding Rossmann-like Domain"/>
    <property type="match status" value="1"/>
</dbReference>
<dbReference type="EC" id="2.7.7.80" evidence="2"/>
<dbReference type="InParanoid" id="A0A517SIC3"/>
<dbReference type="RefSeq" id="WP_145032344.1">
    <property type="nucleotide sequence ID" value="NZ_CP036271.1"/>
</dbReference>
<dbReference type="PANTHER" id="PTHR10953">
    <property type="entry name" value="UBIQUITIN-ACTIVATING ENZYME E1"/>
    <property type="match status" value="1"/>
</dbReference>
<dbReference type="SUPFAM" id="SSF69572">
    <property type="entry name" value="Activating enzymes of the ubiquitin-like proteins"/>
    <property type="match status" value="1"/>
</dbReference>
<evidence type="ECO:0000313" key="2">
    <source>
        <dbReference type="EMBL" id="QDT55876.1"/>
    </source>
</evidence>
<dbReference type="KEGG" id="ccos:Pan44_39240"/>
<keyword evidence="2" id="KW-0548">Nucleotidyltransferase</keyword>
<evidence type="ECO:0000313" key="3">
    <source>
        <dbReference type="Proteomes" id="UP000315700"/>
    </source>
</evidence>
<protein>
    <submittedName>
        <fullName evidence="2">Molybdopterin-synthase adenylyltransferase</fullName>
        <ecNumber evidence="2">2.7.7.80</ecNumber>
    </submittedName>
</protein>
<dbReference type="OrthoDB" id="258438at2"/>
<evidence type="ECO:0000259" key="1">
    <source>
        <dbReference type="Pfam" id="PF00899"/>
    </source>
</evidence>
<name>A0A517SIC3_9PLAN</name>
<sequence length="216" mass="23946">MNDRFVRQADLVPAEKLSRECVAVIGVGAIGRQVSLQLASIGVRKLTLIDFDQVDETNITTQGYRHREVNSPKVVAARQAVLEIDPTIEVTTIEDRFRGKYPVGSAIFCCVDTIAARDAIWRQLGHKVTFWCDARMLGEAIRILTVADFHGREQYPSTLFAQVDAQSGRCTARSTIYAAAISAGLMVHQFSRWLRGISTDNDTCLNLLTGDFVVLD</sequence>